<name>A0A2J8A2C7_9CHLO</name>
<sequence>GSKHSHARAGASRGEQGREVERLEAALRAGGSTVLAKGELRKRDGKPSAGTLEGKAAGVTAGLLARGCNVASKEMLEWVLGPAGEDAAVKASAKTSPNGQMMHKPLLNEDAVSGYWVYKIRHHHLVRKPKQSEAAKAAKSSKATPAKPLGLGDDDDGLARPAAGKRRRLQ</sequence>
<dbReference type="AlphaFoldDB" id="A0A2J8A2C7"/>
<keyword evidence="3" id="KW-1185">Reference proteome</keyword>
<feature type="region of interest" description="Disordered" evidence="1">
    <location>
        <begin position="126"/>
        <end position="170"/>
    </location>
</feature>
<organism evidence="2 3">
    <name type="scientific">Tetrabaena socialis</name>
    <dbReference type="NCBI Taxonomy" id="47790"/>
    <lineage>
        <taxon>Eukaryota</taxon>
        <taxon>Viridiplantae</taxon>
        <taxon>Chlorophyta</taxon>
        <taxon>core chlorophytes</taxon>
        <taxon>Chlorophyceae</taxon>
        <taxon>CS clade</taxon>
        <taxon>Chlamydomonadales</taxon>
        <taxon>Tetrabaenaceae</taxon>
        <taxon>Tetrabaena</taxon>
    </lineage>
</organism>
<protein>
    <submittedName>
        <fullName evidence="2">Uncharacterized protein</fullName>
    </submittedName>
</protein>
<feature type="non-terminal residue" evidence="2">
    <location>
        <position position="1"/>
    </location>
</feature>
<reference evidence="2 3" key="1">
    <citation type="journal article" date="2017" name="Mol. Biol. Evol.">
        <title>The 4-celled Tetrabaena socialis nuclear genome reveals the essential components for genetic control of cell number at the origin of multicellularity in the volvocine lineage.</title>
        <authorList>
            <person name="Featherston J."/>
            <person name="Arakaki Y."/>
            <person name="Hanschen E.R."/>
            <person name="Ferris P.J."/>
            <person name="Michod R.E."/>
            <person name="Olson B.J.S.C."/>
            <person name="Nozaki H."/>
            <person name="Durand P.M."/>
        </authorList>
    </citation>
    <scope>NUCLEOTIDE SEQUENCE [LARGE SCALE GENOMIC DNA]</scope>
    <source>
        <strain evidence="2 3">NIES-571</strain>
    </source>
</reference>
<dbReference type="EMBL" id="PGGS01000221">
    <property type="protein sequence ID" value="PNH06670.1"/>
    <property type="molecule type" value="Genomic_DNA"/>
</dbReference>
<comment type="caution">
    <text evidence="2">The sequence shown here is derived from an EMBL/GenBank/DDBJ whole genome shotgun (WGS) entry which is preliminary data.</text>
</comment>
<gene>
    <name evidence="2" type="ORF">TSOC_006933</name>
</gene>
<feature type="compositionally biased region" description="Low complexity" evidence="1">
    <location>
        <begin position="132"/>
        <end position="151"/>
    </location>
</feature>
<evidence type="ECO:0000313" key="2">
    <source>
        <dbReference type="EMBL" id="PNH06670.1"/>
    </source>
</evidence>
<evidence type="ECO:0000256" key="1">
    <source>
        <dbReference type="SAM" id="MobiDB-lite"/>
    </source>
</evidence>
<accession>A0A2J8A2C7</accession>
<evidence type="ECO:0000313" key="3">
    <source>
        <dbReference type="Proteomes" id="UP000236333"/>
    </source>
</evidence>
<dbReference type="Proteomes" id="UP000236333">
    <property type="component" value="Unassembled WGS sequence"/>
</dbReference>
<proteinExistence type="predicted"/>